<keyword evidence="2" id="KW-1185">Reference proteome</keyword>
<accession>A0ABP6BHH0</accession>
<dbReference type="EMBL" id="BAAARI010000003">
    <property type="protein sequence ID" value="GAA2570434.1"/>
    <property type="molecule type" value="Genomic_DNA"/>
</dbReference>
<sequence length="117" mass="12447">MPLDPEESLAQIERDVRQSADRAAKMPAFEATVSAIRGAAWSSARDVYVQVDSTGRVQTLRLGETALARGAQRLASDILATIVSAEKNAHAATIDAVSELLGEGDPITEQLRSTDTP</sequence>
<dbReference type="InterPro" id="IPR036894">
    <property type="entry name" value="YbaB-like_sf"/>
</dbReference>
<organism evidence="1 2">
    <name type="scientific">Microbacterium binotii</name>
    <dbReference type="NCBI Taxonomy" id="462710"/>
    <lineage>
        <taxon>Bacteria</taxon>
        <taxon>Bacillati</taxon>
        <taxon>Actinomycetota</taxon>
        <taxon>Actinomycetes</taxon>
        <taxon>Micrococcales</taxon>
        <taxon>Microbacteriaceae</taxon>
        <taxon>Microbacterium</taxon>
    </lineage>
</organism>
<dbReference type="RefSeq" id="WP_344226850.1">
    <property type="nucleotide sequence ID" value="NZ_BAAARI010000003.1"/>
</dbReference>
<evidence type="ECO:0000313" key="1">
    <source>
        <dbReference type="EMBL" id="GAA2570434.1"/>
    </source>
</evidence>
<reference evidence="2" key="1">
    <citation type="journal article" date="2019" name="Int. J. Syst. Evol. Microbiol.">
        <title>The Global Catalogue of Microorganisms (GCM) 10K type strain sequencing project: providing services to taxonomists for standard genome sequencing and annotation.</title>
        <authorList>
            <consortium name="The Broad Institute Genomics Platform"/>
            <consortium name="The Broad Institute Genome Sequencing Center for Infectious Disease"/>
            <person name="Wu L."/>
            <person name="Ma J."/>
        </authorList>
    </citation>
    <scope>NUCLEOTIDE SEQUENCE [LARGE SCALE GENOMIC DNA]</scope>
    <source>
        <strain evidence="2">JCM 16365</strain>
    </source>
</reference>
<gene>
    <name evidence="1" type="ORF">GCM10009862_06530</name>
</gene>
<evidence type="ECO:0000313" key="2">
    <source>
        <dbReference type="Proteomes" id="UP001500274"/>
    </source>
</evidence>
<name>A0ABP6BHH0_9MICO</name>
<dbReference type="Gene3D" id="3.30.1310.10">
    <property type="entry name" value="Nucleoid-associated protein YbaB-like domain"/>
    <property type="match status" value="1"/>
</dbReference>
<protein>
    <recommendedName>
        <fullName evidence="3">YbaB/EbfC DNA-binding family protein</fullName>
    </recommendedName>
</protein>
<dbReference type="Proteomes" id="UP001500274">
    <property type="component" value="Unassembled WGS sequence"/>
</dbReference>
<evidence type="ECO:0008006" key="3">
    <source>
        <dbReference type="Google" id="ProtNLM"/>
    </source>
</evidence>
<proteinExistence type="predicted"/>
<comment type="caution">
    <text evidence="1">The sequence shown here is derived from an EMBL/GenBank/DDBJ whole genome shotgun (WGS) entry which is preliminary data.</text>
</comment>